<dbReference type="RefSeq" id="WP_191187381.1">
    <property type="nucleotide sequence ID" value="NZ_JACWMY010000001.1"/>
</dbReference>
<evidence type="ECO:0000256" key="1">
    <source>
        <dbReference type="SAM" id="SignalP"/>
    </source>
</evidence>
<protein>
    <submittedName>
        <fullName evidence="2">Nuclear transport factor 2 family protein</fullName>
    </submittedName>
</protein>
<accession>A0ABR7WK71</accession>
<dbReference type="EMBL" id="JACWMY010000001">
    <property type="protein sequence ID" value="MBD1362716.1"/>
    <property type="molecule type" value="Genomic_DNA"/>
</dbReference>
<evidence type="ECO:0000313" key="2">
    <source>
        <dbReference type="EMBL" id="MBD1362716.1"/>
    </source>
</evidence>
<dbReference type="Proteomes" id="UP000606600">
    <property type="component" value="Unassembled WGS sequence"/>
</dbReference>
<evidence type="ECO:0000313" key="3">
    <source>
        <dbReference type="Proteomes" id="UP000606600"/>
    </source>
</evidence>
<gene>
    <name evidence="2" type="ORF">IDJ77_02740</name>
</gene>
<organism evidence="2 3">
    <name type="scientific">Mucilaginibacter pankratovii</name>
    <dbReference type="NCBI Taxonomy" id="2772110"/>
    <lineage>
        <taxon>Bacteria</taxon>
        <taxon>Pseudomonadati</taxon>
        <taxon>Bacteroidota</taxon>
        <taxon>Sphingobacteriia</taxon>
        <taxon>Sphingobacteriales</taxon>
        <taxon>Sphingobacteriaceae</taxon>
        <taxon>Mucilaginibacter</taxon>
    </lineage>
</organism>
<keyword evidence="1" id="KW-0732">Signal</keyword>
<reference evidence="2 3" key="1">
    <citation type="submission" date="2020-09" db="EMBL/GenBank/DDBJ databases">
        <title>Novel species of Mucilaginibacter isolated from a glacier on the Tibetan Plateau.</title>
        <authorList>
            <person name="Liu Q."/>
            <person name="Xin Y.-H."/>
        </authorList>
    </citation>
    <scope>NUCLEOTIDE SEQUENCE [LARGE SCALE GENOMIC DNA]</scope>
    <source>
        <strain evidence="2 3">ZT4R22</strain>
    </source>
</reference>
<name>A0ABR7WK71_9SPHI</name>
<feature type="signal peptide" evidence="1">
    <location>
        <begin position="1"/>
        <end position="24"/>
    </location>
</feature>
<dbReference type="Gene3D" id="3.10.450.50">
    <property type="match status" value="1"/>
</dbReference>
<sequence length="158" mass="17828">MKQKFLVTAALCLRLFLGHSSCLAQTSNTAVVLQIRKVIEKNNALYFNLFAKSDAAIVDMYTDDASLLAPNMPPITGEKALKKDFEDTFSAGKVKGVRFKTSNIYGDGREYVTEEGNWQVFDKGGKLLDDGKYLKLWKLTKTGWKIFRDSFNSDRKNP</sequence>
<proteinExistence type="predicted"/>
<comment type="caution">
    <text evidence="2">The sequence shown here is derived from an EMBL/GenBank/DDBJ whole genome shotgun (WGS) entry which is preliminary data.</text>
</comment>
<dbReference type="SUPFAM" id="SSF54427">
    <property type="entry name" value="NTF2-like"/>
    <property type="match status" value="1"/>
</dbReference>
<keyword evidence="3" id="KW-1185">Reference proteome</keyword>
<dbReference type="InterPro" id="IPR032710">
    <property type="entry name" value="NTF2-like_dom_sf"/>
</dbReference>
<feature type="chain" id="PRO_5047170133" evidence="1">
    <location>
        <begin position="25"/>
        <end position="158"/>
    </location>
</feature>